<keyword evidence="1" id="KW-0067">ATP-binding</keyword>
<feature type="binding site" evidence="1">
    <location>
        <begin position="203"/>
        <end position="209"/>
    </location>
    <ligand>
        <name>ATP</name>
        <dbReference type="ChEBI" id="CHEBI:30616"/>
    </ligand>
</feature>
<dbReference type="Proteomes" id="UP000231134">
    <property type="component" value="Unassembled WGS sequence"/>
</dbReference>
<dbReference type="Pfam" id="PF02661">
    <property type="entry name" value="Fic"/>
    <property type="match status" value="1"/>
</dbReference>
<dbReference type="InterPro" id="IPR036597">
    <property type="entry name" value="Fido-like_dom_sf"/>
</dbReference>
<keyword evidence="7" id="KW-1185">Reference proteome</keyword>
<dbReference type="InterPro" id="IPR026287">
    <property type="entry name" value="SoFic-like"/>
</dbReference>
<dbReference type="Pfam" id="PF13784">
    <property type="entry name" value="Fic_N"/>
    <property type="match status" value="1"/>
</dbReference>
<dbReference type="SUPFAM" id="SSF140931">
    <property type="entry name" value="Fic-like"/>
    <property type="match status" value="1"/>
</dbReference>
<feature type="active site" evidence="2">
    <location>
        <position position="198"/>
    </location>
</feature>
<evidence type="ECO:0000256" key="4">
    <source>
        <dbReference type="PIRSR" id="PIRSR640198-3"/>
    </source>
</evidence>
<dbReference type="SUPFAM" id="SSF46785">
    <property type="entry name" value="Winged helix' DNA-binding domain"/>
    <property type="match status" value="1"/>
</dbReference>
<reference evidence="6 7" key="1">
    <citation type="submission" date="2017-11" db="EMBL/GenBank/DDBJ databases">
        <title>Animal gut microbial communities from fecal samples from Wisconsin, USA.</title>
        <authorList>
            <person name="Neumann A."/>
        </authorList>
    </citation>
    <scope>NUCLEOTIDE SEQUENCE [LARGE SCALE GENOMIC DNA]</scope>
    <source>
        <strain evidence="6 7">UWS3</strain>
    </source>
</reference>
<dbReference type="Gene3D" id="1.10.3290.10">
    <property type="entry name" value="Fido-like domain"/>
    <property type="match status" value="1"/>
</dbReference>
<accession>A0A2M9A4M0</accession>
<dbReference type="PROSITE" id="PS51459">
    <property type="entry name" value="FIDO"/>
    <property type="match status" value="1"/>
</dbReference>
<sequence length="360" mass="41748">MQEPFAASRIESAFERIDKTAFVDELVDSVSRLKVYSALLERSIARESCMASMYIKESLHSSRMEGTRTSLQSSLEKTALEDDSDKNVNEVKNYSAATRYGRDYLMRTGIFTEEMFLEMHRILLSGNVHCLTDNIGLYRTEQNFIQNENSKEITFVPPEAKFVKPLMDNLIAFMNSPTSGERNLVNAAVIHEQFETIHPFADGNGRLGRMLIPLFLFKVHEIEMPWLFLSEAIEKEKFRYYKMLNDVRVNGAWNEWIKFFLGIVDRQCAKYEGNVLKIEELYELSLKKIAKISSSRLLKQVFSCFFKNPVQNSRAIEKETGLSNTTVNRMLDKLTANNIVFSDERKRGNLYYFYDLIELL</sequence>
<feature type="binding site" evidence="1">
    <location>
        <position position="240"/>
    </location>
    <ligand>
        <name>ATP</name>
        <dbReference type="ChEBI" id="CHEBI:30616"/>
    </ligand>
</feature>
<dbReference type="InterPro" id="IPR036390">
    <property type="entry name" value="WH_DNA-bd_sf"/>
</dbReference>
<organism evidence="6 7">
    <name type="scientific">Hallerella succinigenes</name>
    <dbReference type="NCBI Taxonomy" id="1896222"/>
    <lineage>
        <taxon>Bacteria</taxon>
        <taxon>Pseudomonadati</taxon>
        <taxon>Fibrobacterota</taxon>
        <taxon>Fibrobacteria</taxon>
        <taxon>Fibrobacterales</taxon>
        <taxon>Fibrobacteraceae</taxon>
        <taxon>Hallerella</taxon>
    </lineage>
</organism>
<dbReference type="PANTHER" id="PTHR13504:SF38">
    <property type="entry name" value="FIDO DOMAIN-CONTAINING PROTEIN"/>
    <property type="match status" value="1"/>
</dbReference>
<evidence type="ECO:0000259" key="5">
    <source>
        <dbReference type="PROSITE" id="PS51459"/>
    </source>
</evidence>
<feature type="binding site" evidence="1">
    <location>
        <position position="198"/>
    </location>
    <ligand>
        <name>ATP</name>
        <dbReference type="ChEBI" id="CHEBI:30616"/>
    </ligand>
</feature>
<dbReference type="InterPro" id="IPR025758">
    <property type="entry name" value="Fic/DOC_N"/>
</dbReference>
<evidence type="ECO:0000256" key="1">
    <source>
        <dbReference type="PIRSR" id="PIRSR038925-1"/>
    </source>
</evidence>
<protein>
    <submittedName>
        <fullName evidence="6">Fic family protein</fullName>
    </submittedName>
</protein>
<feature type="binding site" evidence="3">
    <location>
        <begin position="202"/>
        <end position="209"/>
    </location>
    <ligand>
        <name>ATP</name>
        <dbReference type="ChEBI" id="CHEBI:30616"/>
    </ligand>
</feature>
<name>A0A2M9A4M0_9BACT</name>
<dbReference type="OrthoDB" id="9813719at2"/>
<evidence type="ECO:0000256" key="3">
    <source>
        <dbReference type="PIRSR" id="PIRSR640198-2"/>
    </source>
</evidence>
<dbReference type="PIRSF" id="PIRSF038925">
    <property type="entry name" value="AMP-prot_trans"/>
    <property type="match status" value="1"/>
</dbReference>
<feature type="site" description="Important for autoinhibition of adenylyltransferase activity" evidence="4">
    <location>
        <position position="65"/>
    </location>
</feature>
<dbReference type="InterPro" id="IPR040198">
    <property type="entry name" value="Fido_containing"/>
</dbReference>
<evidence type="ECO:0000313" key="6">
    <source>
        <dbReference type="EMBL" id="PJJ40644.1"/>
    </source>
</evidence>
<dbReference type="AlphaFoldDB" id="A0A2M9A4M0"/>
<keyword evidence="1" id="KW-0547">Nucleotide-binding</keyword>
<feature type="domain" description="Fido" evidence="5">
    <location>
        <begin position="111"/>
        <end position="262"/>
    </location>
</feature>
<gene>
    <name evidence="6" type="ORF">BGX16_0578</name>
</gene>
<dbReference type="GO" id="GO:0005524">
    <property type="term" value="F:ATP binding"/>
    <property type="evidence" value="ECO:0007669"/>
    <property type="project" value="UniProtKB-KW"/>
</dbReference>
<dbReference type="PANTHER" id="PTHR13504">
    <property type="entry name" value="FIDO DOMAIN-CONTAINING PROTEIN DDB_G0283145"/>
    <property type="match status" value="1"/>
</dbReference>
<proteinExistence type="predicted"/>
<dbReference type="EMBL" id="PGEX01000001">
    <property type="protein sequence ID" value="PJJ40644.1"/>
    <property type="molecule type" value="Genomic_DNA"/>
</dbReference>
<evidence type="ECO:0000256" key="2">
    <source>
        <dbReference type="PIRSR" id="PIRSR640198-1"/>
    </source>
</evidence>
<feature type="binding site" evidence="1">
    <location>
        <position position="65"/>
    </location>
    <ligand>
        <name>ATP</name>
        <dbReference type="ChEBI" id="CHEBI:30616"/>
    </ligand>
</feature>
<dbReference type="RefSeq" id="WP_100424713.1">
    <property type="nucleotide sequence ID" value="NZ_PGEX01000001.1"/>
</dbReference>
<evidence type="ECO:0000313" key="7">
    <source>
        <dbReference type="Proteomes" id="UP000231134"/>
    </source>
</evidence>
<dbReference type="InterPro" id="IPR003812">
    <property type="entry name" value="Fido"/>
</dbReference>
<comment type="caution">
    <text evidence="6">The sequence shown here is derived from an EMBL/GenBank/DDBJ whole genome shotgun (WGS) entry which is preliminary data.</text>
</comment>